<feature type="region of interest" description="Disordered" evidence="1">
    <location>
        <begin position="1"/>
        <end position="66"/>
    </location>
</feature>
<evidence type="ECO:0000313" key="3">
    <source>
        <dbReference type="Proteomes" id="UP000596661"/>
    </source>
</evidence>
<sequence>MEEGNKALRHMNESKTSRERSKIWEEQQRHTHLESLKETNPRTRHQPWLVPAATLDPPTPLEKPTPSQVILKSHLYVEMRFSLCQDGIGPPGGLKKTVGGEPSQRRTKNRLRVLHRRLRGCTI</sequence>
<organism evidence="2 3">
    <name type="scientific">Cannabis sativa</name>
    <name type="common">Hemp</name>
    <name type="synonym">Marijuana</name>
    <dbReference type="NCBI Taxonomy" id="3483"/>
    <lineage>
        <taxon>Eukaryota</taxon>
        <taxon>Viridiplantae</taxon>
        <taxon>Streptophyta</taxon>
        <taxon>Embryophyta</taxon>
        <taxon>Tracheophyta</taxon>
        <taxon>Spermatophyta</taxon>
        <taxon>Magnoliopsida</taxon>
        <taxon>eudicotyledons</taxon>
        <taxon>Gunneridae</taxon>
        <taxon>Pentapetalae</taxon>
        <taxon>rosids</taxon>
        <taxon>fabids</taxon>
        <taxon>Rosales</taxon>
        <taxon>Cannabaceae</taxon>
        <taxon>Cannabis</taxon>
    </lineage>
</organism>
<evidence type="ECO:0000313" key="2">
    <source>
        <dbReference type="EnsemblPlants" id="cds.evm.model.03.603"/>
    </source>
</evidence>
<dbReference type="EMBL" id="UZAU01000262">
    <property type="status" value="NOT_ANNOTATED_CDS"/>
    <property type="molecule type" value="Genomic_DNA"/>
</dbReference>
<proteinExistence type="predicted"/>
<name>A0A803P9N0_CANSA</name>
<dbReference type="Proteomes" id="UP000596661">
    <property type="component" value="Chromosome 3"/>
</dbReference>
<reference evidence="2" key="2">
    <citation type="submission" date="2021-03" db="UniProtKB">
        <authorList>
            <consortium name="EnsemblPlants"/>
        </authorList>
    </citation>
    <scope>IDENTIFICATION</scope>
</reference>
<keyword evidence="3" id="KW-1185">Reference proteome</keyword>
<reference evidence="2" key="1">
    <citation type="submission" date="2018-11" db="EMBL/GenBank/DDBJ databases">
        <authorList>
            <person name="Grassa J C."/>
        </authorList>
    </citation>
    <scope>NUCLEOTIDE SEQUENCE [LARGE SCALE GENOMIC DNA]</scope>
</reference>
<dbReference type="EnsemblPlants" id="evm.model.03.603">
    <property type="protein sequence ID" value="cds.evm.model.03.603"/>
    <property type="gene ID" value="evm.TU.03.603"/>
</dbReference>
<feature type="region of interest" description="Disordered" evidence="1">
    <location>
        <begin position="87"/>
        <end position="107"/>
    </location>
</feature>
<evidence type="ECO:0000256" key="1">
    <source>
        <dbReference type="SAM" id="MobiDB-lite"/>
    </source>
</evidence>
<dbReference type="Gramene" id="evm.model.03.603">
    <property type="protein sequence ID" value="cds.evm.model.03.603"/>
    <property type="gene ID" value="evm.TU.03.603"/>
</dbReference>
<protein>
    <submittedName>
        <fullName evidence="2">Uncharacterized protein</fullName>
    </submittedName>
</protein>
<dbReference type="AlphaFoldDB" id="A0A803P9N0"/>
<accession>A0A803P9N0</accession>
<feature type="compositionally biased region" description="Basic and acidic residues" evidence="1">
    <location>
        <begin position="1"/>
        <end position="41"/>
    </location>
</feature>